<organism evidence="1 2">
    <name type="scientific">Treponema paraluiscuniculi</name>
    <dbReference type="NCBI Taxonomy" id="53435"/>
    <lineage>
        <taxon>Bacteria</taxon>
        <taxon>Pseudomonadati</taxon>
        <taxon>Spirochaetota</taxon>
        <taxon>Spirochaetia</taxon>
        <taxon>Spirochaetales</taxon>
        <taxon>Treponemataceae</taxon>
        <taxon>Treponema</taxon>
    </lineage>
</organism>
<proteinExistence type="predicted"/>
<dbReference type="RefSeq" id="WP_013944731.1">
    <property type="nucleotide sequence ID" value="NZ_CP097901.1"/>
</dbReference>
<evidence type="ECO:0000313" key="2">
    <source>
        <dbReference type="Proteomes" id="UP001321460"/>
    </source>
</evidence>
<keyword evidence="2" id="KW-1185">Reference proteome</keyword>
<evidence type="ECO:0008006" key="3">
    <source>
        <dbReference type="Google" id="ProtNLM"/>
    </source>
</evidence>
<reference evidence="1 2" key="1">
    <citation type="submission" date="2022-05" db="EMBL/GenBank/DDBJ databases">
        <title>Treponema leporis L2 test.</title>
        <authorList>
            <person name="Cejkova D."/>
        </authorList>
    </citation>
    <scope>NUCLEOTIDE SEQUENCE [LARGE SCALE GENOMIC DNA]</scope>
    <source>
        <strain evidence="1 2">L2</strain>
    </source>
</reference>
<sequence>MCIGTRVRFSFCGIAGVCLLALGFLVSCSLQSSRSATKKSEARRTSYRIGLMTSTGSQSVDDVLAKTRLVSIYGEARGETGGRIVHVTYSDNFSHDHEATVSKLLALAEDSTIKAIVVSQAVPGVSKAFRIIKSKRPDVLLFAREPLEPVEMVQESADIVVSQDYLFGGYAVPWVAERMGARTLVHVSFPRHMSYPGLRVRRTVMRAACTDLGLSFAHEEAPDPVDGVSDGELEDFFHKTVVKWIKKYGKETLFYCTNDAHNRPLISALLKYGGMLIGATIFDYADALGVHYAELEDVYKIRKKVEKSLVAFGAEGRFGLNLNAQAFTVTMGFVEYARKIIDGEPRKDDMREALAESFDLFTRDAHWRIAPYLRLKTHEIVPNHVLVYTDTHVLGKFTLPVTDQVLPEGYWALTAKE</sequence>
<dbReference type="EMBL" id="CP097901">
    <property type="protein sequence ID" value="WKC71899.1"/>
    <property type="molecule type" value="Genomic_DNA"/>
</dbReference>
<dbReference type="InterPro" id="IPR024258">
    <property type="entry name" value="DUF3798"/>
</dbReference>
<dbReference type="Pfam" id="PF12683">
    <property type="entry name" value="DUF3798"/>
    <property type="match status" value="1"/>
</dbReference>
<dbReference type="Gene3D" id="3.40.50.11390">
    <property type="match status" value="1"/>
</dbReference>
<evidence type="ECO:0000313" key="1">
    <source>
        <dbReference type="EMBL" id="WKC71899.1"/>
    </source>
</evidence>
<dbReference type="PROSITE" id="PS51257">
    <property type="entry name" value="PROKAR_LIPOPROTEIN"/>
    <property type="match status" value="1"/>
</dbReference>
<name>A0ABY9E1Y2_9SPIR</name>
<dbReference type="InterPro" id="IPR028082">
    <property type="entry name" value="Peripla_BP_I"/>
</dbReference>
<protein>
    <recommendedName>
        <fullName evidence="3">DUF3798 domain-containing protein</fullName>
    </recommendedName>
</protein>
<dbReference type="SUPFAM" id="SSF53822">
    <property type="entry name" value="Periplasmic binding protein-like I"/>
    <property type="match status" value="1"/>
</dbReference>
<dbReference type="Proteomes" id="UP001321460">
    <property type="component" value="Chromosome"/>
</dbReference>
<gene>
    <name evidence="1" type="ORF">TPLL2_0006</name>
</gene>
<accession>A0ABY9E1Y2</accession>